<accession>A0A327Y6X2</accession>
<evidence type="ECO:0000259" key="2">
    <source>
        <dbReference type="Pfam" id="PF07853"/>
    </source>
</evidence>
<keyword evidence="1" id="KW-1133">Transmembrane helix</keyword>
<feature type="transmembrane region" description="Helical" evidence="1">
    <location>
        <begin position="9"/>
        <end position="29"/>
    </location>
</feature>
<sequence>MMKTKTNRFLVMLTIFSYLLSLIVILYLLDEVAIHWDTAGEADGYSNKWFGAFILHFHYDFGLVVNNPFTKNGAEKSKL</sequence>
<evidence type="ECO:0000313" key="3">
    <source>
        <dbReference type="EMBL" id="RAK16898.1"/>
    </source>
</evidence>
<feature type="transmembrane region" description="Helical" evidence="1">
    <location>
        <begin position="49"/>
        <end position="69"/>
    </location>
</feature>
<dbReference type="OrthoDB" id="9808690at2"/>
<protein>
    <submittedName>
        <fullName evidence="3">Uncharacterized protein DUF1648</fullName>
    </submittedName>
</protein>
<comment type="caution">
    <text evidence="3">The sequence shown here is derived from an EMBL/GenBank/DDBJ whole genome shotgun (WGS) entry which is preliminary data.</text>
</comment>
<dbReference type="EMBL" id="QLMH01000015">
    <property type="protein sequence ID" value="RAK16898.1"/>
    <property type="molecule type" value="Genomic_DNA"/>
</dbReference>
<dbReference type="RefSeq" id="WP_111646071.1">
    <property type="nucleotide sequence ID" value="NZ_QLMH01000015.1"/>
</dbReference>
<evidence type="ECO:0000313" key="4">
    <source>
        <dbReference type="Proteomes" id="UP000248555"/>
    </source>
</evidence>
<organism evidence="3 4">
    <name type="scientific">Paranoxybacillus vitaminiphilus</name>
    <dbReference type="NCBI Taxonomy" id="581036"/>
    <lineage>
        <taxon>Bacteria</taxon>
        <taxon>Bacillati</taxon>
        <taxon>Bacillota</taxon>
        <taxon>Bacilli</taxon>
        <taxon>Bacillales</taxon>
        <taxon>Anoxybacillaceae</taxon>
        <taxon>Paranoxybacillus</taxon>
    </lineage>
</organism>
<gene>
    <name evidence="3" type="ORF">B0I26_11534</name>
</gene>
<proteinExistence type="predicted"/>
<dbReference type="Proteomes" id="UP000248555">
    <property type="component" value="Unassembled WGS sequence"/>
</dbReference>
<reference evidence="3 4" key="1">
    <citation type="submission" date="2018-06" db="EMBL/GenBank/DDBJ databases">
        <title>Genomic Encyclopedia of Type Strains, Phase III (KMG-III): the genomes of soil and plant-associated and newly described type strains.</title>
        <authorList>
            <person name="Whitman W."/>
        </authorList>
    </citation>
    <scope>NUCLEOTIDE SEQUENCE [LARGE SCALE GENOMIC DNA]</scope>
    <source>
        <strain evidence="3 4">CGMCC 1.8979</strain>
    </source>
</reference>
<dbReference type="InterPro" id="IPR012867">
    <property type="entry name" value="DUF1648"/>
</dbReference>
<keyword evidence="1" id="KW-0472">Membrane</keyword>
<feature type="domain" description="DUF1648" evidence="2">
    <location>
        <begin position="13"/>
        <end position="55"/>
    </location>
</feature>
<dbReference type="Pfam" id="PF07853">
    <property type="entry name" value="DUF1648"/>
    <property type="match status" value="1"/>
</dbReference>
<dbReference type="AlphaFoldDB" id="A0A327Y6X2"/>
<keyword evidence="1" id="KW-0812">Transmembrane</keyword>
<name>A0A327Y6X2_9BACL</name>
<evidence type="ECO:0000256" key="1">
    <source>
        <dbReference type="SAM" id="Phobius"/>
    </source>
</evidence>
<keyword evidence="4" id="KW-1185">Reference proteome</keyword>